<dbReference type="SUPFAM" id="SSF53613">
    <property type="entry name" value="Ribokinase-like"/>
    <property type="match status" value="1"/>
</dbReference>
<dbReference type="CDD" id="cd01174">
    <property type="entry name" value="ribokinase"/>
    <property type="match status" value="1"/>
</dbReference>
<feature type="binding site" evidence="9">
    <location>
        <position position="293"/>
    </location>
    <ligand>
        <name>K(+)</name>
        <dbReference type="ChEBI" id="CHEBI:29103"/>
    </ligand>
</feature>
<comment type="pathway">
    <text evidence="9">Carbohydrate metabolism; D-ribose degradation; D-ribose 5-phosphate from beta-D-ribopyranose: step 2/2.</text>
</comment>
<dbReference type="EMBL" id="QSHZ01000027">
    <property type="protein sequence ID" value="RHC53496.1"/>
    <property type="molecule type" value="Genomic_DNA"/>
</dbReference>
<evidence type="ECO:0000256" key="9">
    <source>
        <dbReference type="HAMAP-Rule" id="MF_01987"/>
    </source>
</evidence>
<feature type="domain" description="Carbohydrate kinase PfkB" evidence="10">
    <location>
        <begin position="7"/>
        <end position="301"/>
    </location>
</feature>
<dbReference type="InterPro" id="IPR011611">
    <property type="entry name" value="PfkB_dom"/>
</dbReference>
<reference evidence="11 12" key="1">
    <citation type="submission" date="2018-08" db="EMBL/GenBank/DDBJ databases">
        <title>A genome reference for cultivated species of the human gut microbiota.</title>
        <authorList>
            <person name="Zou Y."/>
            <person name="Xue W."/>
            <person name="Luo G."/>
        </authorList>
    </citation>
    <scope>NUCLEOTIDE SEQUENCE [LARGE SCALE GENOMIC DNA]</scope>
    <source>
        <strain evidence="11 12">AM35-14</strain>
    </source>
</reference>
<accession>A0A414AR62</accession>
<dbReference type="InterPro" id="IPR002139">
    <property type="entry name" value="Ribo/fructo_kinase"/>
</dbReference>
<dbReference type="GO" id="GO:0005829">
    <property type="term" value="C:cytosol"/>
    <property type="evidence" value="ECO:0007669"/>
    <property type="project" value="TreeGrafter"/>
</dbReference>
<keyword evidence="6 9" id="KW-0460">Magnesium</keyword>
<dbReference type="EC" id="2.7.1.15" evidence="9"/>
<comment type="activity regulation">
    <text evidence="9">Activated by a monovalent cation that binds near, but not in, the active site. The most likely occupant of the site in vivo is potassium. Ion binding induces a conformational change that may alter substrate affinity.</text>
</comment>
<evidence type="ECO:0000313" key="12">
    <source>
        <dbReference type="Proteomes" id="UP000283975"/>
    </source>
</evidence>
<comment type="caution">
    <text evidence="9">Lacks conserved residue(s) required for the propagation of feature annotation.</text>
</comment>
<dbReference type="InterPro" id="IPR029056">
    <property type="entry name" value="Ribokinase-like"/>
</dbReference>
<evidence type="ECO:0000256" key="4">
    <source>
        <dbReference type="ARBA" id="ARBA00022777"/>
    </source>
</evidence>
<feature type="active site" description="Proton acceptor" evidence="9">
    <location>
        <position position="260"/>
    </location>
</feature>
<dbReference type="InterPro" id="IPR011877">
    <property type="entry name" value="Ribokinase"/>
</dbReference>
<dbReference type="GO" id="GO:0005524">
    <property type="term" value="F:ATP binding"/>
    <property type="evidence" value="ECO:0007669"/>
    <property type="project" value="UniProtKB-UniRule"/>
</dbReference>
<feature type="binding site" evidence="9">
    <location>
        <begin position="259"/>
        <end position="260"/>
    </location>
    <ligand>
        <name>ATP</name>
        <dbReference type="ChEBI" id="CHEBI:30616"/>
    </ligand>
</feature>
<feature type="binding site" evidence="9">
    <location>
        <begin position="16"/>
        <end position="18"/>
    </location>
    <ligand>
        <name>substrate</name>
    </ligand>
</feature>
<evidence type="ECO:0000313" key="11">
    <source>
        <dbReference type="EMBL" id="RHC53496.1"/>
    </source>
</evidence>
<keyword evidence="9" id="KW-0963">Cytoplasm</keyword>
<keyword evidence="1 9" id="KW-0808">Transferase</keyword>
<evidence type="ECO:0000256" key="8">
    <source>
        <dbReference type="ARBA" id="ARBA00023277"/>
    </source>
</evidence>
<feature type="binding site" evidence="9">
    <location>
        <position position="299"/>
    </location>
    <ligand>
        <name>K(+)</name>
        <dbReference type="ChEBI" id="CHEBI:29103"/>
    </ligand>
</feature>
<feature type="binding site" evidence="9">
    <location>
        <position position="256"/>
    </location>
    <ligand>
        <name>K(+)</name>
        <dbReference type="ChEBI" id="CHEBI:29103"/>
    </ligand>
</feature>
<feature type="binding site" evidence="9">
    <location>
        <position position="254"/>
    </location>
    <ligand>
        <name>K(+)</name>
        <dbReference type="ChEBI" id="CHEBI:29103"/>
    </ligand>
</feature>
<keyword evidence="7 9" id="KW-0630">Potassium</keyword>
<name>A0A414AR62_9FIRM</name>
<proteinExistence type="inferred from homology"/>
<feature type="binding site" evidence="9">
    <location>
        <position position="146"/>
    </location>
    <ligand>
        <name>substrate</name>
    </ligand>
</feature>
<keyword evidence="5 9" id="KW-0067">ATP-binding</keyword>
<evidence type="ECO:0000256" key="1">
    <source>
        <dbReference type="ARBA" id="ARBA00022679"/>
    </source>
</evidence>
<evidence type="ECO:0000256" key="3">
    <source>
        <dbReference type="ARBA" id="ARBA00022741"/>
    </source>
</evidence>
<organism evidence="11 12">
    <name type="scientific">Enterocloster bolteae</name>
    <dbReference type="NCBI Taxonomy" id="208479"/>
    <lineage>
        <taxon>Bacteria</taxon>
        <taxon>Bacillati</taxon>
        <taxon>Bacillota</taxon>
        <taxon>Clostridia</taxon>
        <taxon>Lachnospirales</taxon>
        <taxon>Lachnospiraceae</taxon>
        <taxon>Enterocloster</taxon>
    </lineage>
</organism>
<comment type="caution">
    <text evidence="11">The sequence shown here is derived from an EMBL/GenBank/DDBJ whole genome shotgun (WGS) entry which is preliminary data.</text>
</comment>
<dbReference type="PRINTS" id="PR00990">
    <property type="entry name" value="RIBOKINASE"/>
</dbReference>
<dbReference type="PANTHER" id="PTHR10584">
    <property type="entry name" value="SUGAR KINASE"/>
    <property type="match status" value="1"/>
</dbReference>
<feature type="binding site" evidence="9">
    <location>
        <position position="284"/>
    </location>
    <ligand>
        <name>ATP</name>
        <dbReference type="ChEBI" id="CHEBI:30616"/>
    </ligand>
</feature>
<keyword evidence="2 9" id="KW-0479">Metal-binding</keyword>
<dbReference type="GO" id="GO:0046872">
    <property type="term" value="F:metal ion binding"/>
    <property type="evidence" value="ECO:0007669"/>
    <property type="project" value="UniProtKB-KW"/>
</dbReference>
<gene>
    <name evidence="9" type="primary">rbsK</name>
    <name evidence="11" type="ORF">DW839_21935</name>
</gene>
<comment type="subunit">
    <text evidence="9">Homodimer.</text>
</comment>
<evidence type="ECO:0000256" key="6">
    <source>
        <dbReference type="ARBA" id="ARBA00022842"/>
    </source>
</evidence>
<evidence type="ECO:0000256" key="7">
    <source>
        <dbReference type="ARBA" id="ARBA00022958"/>
    </source>
</evidence>
<comment type="catalytic activity">
    <reaction evidence="9">
        <text>D-ribose + ATP = D-ribose 5-phosphate + ADP + H(+)</text>
        <dbReference type="Rhea" id="RHEA:13697"/>
        <dbReference type="ChEBI" id="CHEBI:15378"/>
        <dbReference type="ChEBI" id="CHEBI:30616"/>
        <dbReference type="ChEBI" id="CHEBI:47013"/>
        <dbReference type="ChEBI" id="CHEBI:78346"/>
        <dbReference type="ChEBI" id="CHEBI:456216"/>
        <dbReference type="EC" id="2.7.1.15"/>
    </reaction>
</comment>
<dbReference type="UniPathway" id="UPA00916">
    <property type="reaction ID" value="UER00889"/>
</dbReference>
<keyword evidence="3 9" id="KW-0547">Nucleotide-binding</keyword>
<evidence type="ECO:0000256" key="2">
    <source>
        <dbReference type="ARBA" id="ARBA00022723"/>
    </source>
</evidence>
<evidence type="ECO:0000259" key="10">
    <source>
        <dbReference type="Pfam" id="PF00294"/>
    </source>
</evidence>
<feature type="binding site" evidence="9">
    <location>
        <position position="192"/>
    </location>
    <ligand>
        <name>ATP</name>
        <dbReference type="ChEBI" id="CHEBI:30616"/>
    </ligand>
</feature>
<evidence type="ECO:0000256" key="5">
    <source>
        <dbReference type="ARBA" id="ARBA00022840"/>
    </source>
</evidence>
<comment type="subcellular location">
    <subcellularLocation>
        <location evidence="9">Cytoplasm</location>
    </subcellularLocation>
</comment>
<protein>
    <recommendedName>
        <fullName evidence="9">Ribokinase</fullName>
        <shortName evidence="9">RK</shortName>
        <ecNumber evidence="9">2.7.1.15</ecNumber>
    </recommendedName>
</protein>
<feature type="binding site" evidence="9">
    <location>
        <begin position="228"/>
        <end position="233"/>
    </location>
    <ligand>
        <name>ATP</name>
        <dbReference type="ChEBI" id="CHEBI:30616"/>
    </ligand>
</feature>
<dbReference type="HAMAP" id="MF_01987">
    <property type="entry name" value="Ribokinase"/>
    <property type="match status" value="1"/>
</dbReference>
<dbReference type="AlphaFoldDB" id="A0A414AR62"/>
<comment type="cofactor">
    <cofactor evidence="9">
        <name>Mg(2+)</name>
        <dbReference type="ChEBI" id="CHEBI:18420"/>
    </cofactor>
    <text evidence="9">Requires a divalent cation, most likely magnesium in vivo, as an electrophilic catalyst to aid phosphoryl group transfer. It is the chelate of the metal and the nucleotide that is the actual substrate.</text>
</comment>
<feature type="binding site" evidence="9">
    <location>
        <position position="290"/>
    </location>
    <ligand>
        <name>K(+)</name>
        <dbReference type="ChEBI" id="CHEBI:29103"/>
    </ligand>
</feature>
<feature type="binding site" evidence="9">
    <location>
        <begin position="45"/>
        <end position="49"/>
    </location>
    <ligand>
        <name>substrate</name>
    </ligand>
</feature>
<dbReference type="Gene3D" id="3.40.1190.20">
    <property type="match status" value="1"/>
</dbReference>
<comment type="similarity">
    <text evidence="9">Belongs to the carbohydrate kinase PfkB family. Ribokinase subfamily.</text>
</comment>
<feature type="binding site" evidence="9">
    <location>
        <position position="260"/>
    </location>
    <ligand>
        <name>substrate</name>
    </ligand>
</feature>
<dbReference type="Pfam" id="PF00294">
    <property type="entry name" value="PfkB"/>
    <property type="match status" value="1"/>
</dbReference>
<dbReference type="PANTHER" id="PTHR10584:SF166">
    <property type="entry name" value="RIBOKINASE"/>
    <property type="match status" value="1"/>
</dbReference>
<sequence>MDRKTSKNIICFGSLIMDISIRCDKIPAMGETVYTYEDYNVNPGGKGGNQSVAAARSGGSVTLIGRIADDDYAHQLIHSFQKDHIDTSQLMVDTDSKTGVAFVWVDMEGHNKCVCSLGVNARVTSQDVQSYAHLFTDRSIVMTTLEHSSQLLDEISLMARQNNCILIVDPSSKDYSKLTPEIAGRIDILKPNEVETKMLTGIRVETEEDAVQAIHVLKDKGIRMPVISLGSRGVIYEYKGKATSVKGLRVNAVDTTAAGDTFIGSMAAKLSQGYSFQESIDYANRAAAYCVQHRGAQISIPFEENVL</sequence>
<feature type="binding site" evidence="9">
    <location>
        <position position="295"/>
    </location>
    <ligand>
        <name>K(+)</name>
        <dbReference type="ChEBI" id="CHEBI:29103"/>
    </ligand>
</feature>
<keyword evidence="8 9" id="KW-0119">Carbohydrate metabolism</keyword>
<dbReference type="GO" id="GO:0004747">
    <property type="term" value="F:ribokinase activity"/>
    <property type="evidence" value="ECO:0007669"/>
    <property type="project" value="UniProtKB-UniRule"/>
</dbReference>
<dbReference type="Proteomes" id="UP000283975">
    <property type="component" value="Unassembled WGS sequence"/>
</dbReference>
<comment type="function">
    <text evidence="9">Catalyzes the phosphorylation of ribose at O-5 in a reaction requiring ATP and magnesium. The resulting D-ribose-5-phosphate can then be used either for sythesis of nucleotides, histidine, and tryptophan, or as a component of the pentose phosphate pathway.</text>
</comment>
<dbReference type="GO" id="GO:0019303">
    <property type="term" value="P:D-ribose catabolic process"/>
    <property type="evidence" value="ECO:0007669"/>
    <property type="project" value="UniProtKB-UniRule"/>
</dbReference>
<keyword evidence="4 9" id="KW-0418">Kinase</keyword>